<evidence type="ECO:0000313" key="3">
    <source>
        <dbReference type="Proteomes" id="UP000305524"/>
    </source>
</evidence>
<reference evidence="2 3" key="1">
    <citation type="journal article" date="2019" name="Environ. Microbiol.">
        <title>An active ?-lactamase is a part of an orchestrated cell wall stress resistance network of Bacillus subtilis and related rhizosphere species.</title>
        <authorList>
            <person name="Bucher T."/>
            <person name="Keren-Paz A."/>
            <person name="Hausser J."/>
            <person name="Olender T."/>
            <person name="Cytryn E."/>
            <person name="Kolodkin-Gal I."/>
        </authorList>
    </citation>
    <scope>NUCLEOTIDE SEQUENCE [LARGE SCALE GENOMIC DNA]</scope>
    <source>
        <strain evidence="2 3">I186</strain>
    </source>
</reference>
<protein>
    <recommendedName>
        <fullName evidence="1">FtsK gamma domain-containing protein</fullName>
    </recommendedName>
</protein>
<dbReference type="Proteomes" id="UP000305524">
    <property type="component" value="Unassembled WGS sequence"/>
</dbReference>
<dbReference type="SMART" id="SM00843">
    <property type="entry name" value="Ftsk_gamma"/>
    <property type="match status" value="1"/>
</dbReference>
<proteinExistence type="predicted"/>
<dbReference type="Pfam" id="PF09397">
    <property type="entry name" value="FtsK_gamma"/>
    <property type="match status" value="1"/>
</dbReference>
<dbReference type="SUPFAM" id="SSF46785">
    <property type="entry name" value="Winged helix' DNA-binding domain"/>
    <property type="match status" value="1"/>
</dbReference>
<name>A0A4U2ZUY9_BACMY</name>
<sequence length="68" mass="7849">HKSEHETKLVEDIAVSNTSIANEQQTNHNEEEEAENEAALYEEIKSFVIESQQVSPSLLQRKFRIGYM</sequence>
<dbReference type="InterPro" id="IPR018541">
    <property type="entry name" value="Ftsk_gamma"/>
</dbReference>
<feature type="domain" description="FtsK gamma" evidence="1">
    <location>
        <begin position="34"/>
        <end position="67"/>
    </location>
</feature>
<comment type="caution">
    <text evidence="2">The sequence shown here is derived from an EMBL/GenBank/DDBJ whole genome shotgun (WGS) entry which is preliminary data.</text>
</comment>
<accession>A0A4U2ZUY9</accession>
<feature type="non-terminal residue" evidence="2">
    <location>
        <position position="1"/>
    </location>
</feature>
<dbReference type="Gene3D" id="1.10.10.10">
    <property type="entry name" value="Winged helix-like DNA-binding domain superfamily/Winged helix DNA-binding domain"/>
    <property type="match status" value="1"/>
</dbReference>
<dbReference type="EMBL" id="SZOD01001190">
    <property type="protein sequence ID" value="TKI79126.1"/>
    <property type="molecule type" value="Genomic_DNA"/>
</dbReference>
<dbReference type="InterPro" id="IPR036390">
    <property type="entry name" value="WH_DNA-bd_sf"/>
</dbReference>
<feature type="non-terminal residue" evidence="2">
    <location>
        <position position="68"/>
    </location>
</feature>
<dbReference type="InterPro" id="IPR036388">
    <property type="entry name" value="WH-like_DNA-bd_sf"/>
</dbReference>
<dbReference type="AlphaFoldDB" id="A0A4U2ZUY9"/>
<organism evidence="2 3">
    <name type="scientific">Bacillus mycoides</name>
    <dbReference type="NCBI Taxonomy" id="1405"/>
    <lineage>
        <taxon>Bacteria</taxon>
        <taxon>Bacillati</taxon>
        <taxon>Bacillota</taxon>
        <taxon>Bacilli</taxon>
        <taxon>Bacillales</taxon>
        <taxon>Bacillaceae</taxon>
        <taxon>Bacillus</taxon>
        <taxon>Bacillus cereus group</taxon>
    </lineage>
</organism>
<gene>
    <name evidence="2" type="ORF">FC701_32630</name>
</gene>
<dbReference type="RefSeq" id="WP_137059494.1">
    <property type="nucleotide sequence ID" value="NZ_SZOD01001190.1"/>
</dbReference>
<evidence type="ECO:0000259" key="1">
    <source>
        <dbReference type="SMART" id="SM00843"/>
    </source>
</evidence>
<evidence type="ECO:0000313" key="2">
    <source>
        <dbReference type="EMBL" id="TKI79126.1"/>
    </source>
</evidence>